<organism evidence="16 17">
    <name type="scientific">Mytilus coruscus</name>
    <name type="common">Sea mussel</name>
    <dbReference type="NCBI Taxonomy" id="42192"/>
    <lineage>
        <taxon>Eukaryota</taxon>
        <taxon>Metazoa</taxon>
        <taxon>Spiralia</taxon>
        <taxon>Lophotrochozoa</taxon>
        <taxon>Mollusca</taxon>
        <taxon>Bivalvia</taxon>
        <taxon>Autobranchia</taxon>
        <taxon>Pteriomorphia</taxon>
        <taxon>Mytilida</taxon>
        <taxon>Mytiloidea</taxon>
        <taxon>Mytilidae</taxon>
        <taxon>Mytilinae</taxon>
        <taxon>Mytilus</taxon>
    </lineage>
</organism>
<evidence type="ECO:0000256" key="6">
    <source>
        <dbReference type="ARBA" id="ARBA00022979"/>
    </source>
</evidence>
<dbReference type="PANTHER" id="PTHR45897:SF4">
    <property type="entry name" value="HIGH-AFFINITY CHOLINE TRANSPORTER 1"/>
    <property type="match status" value="1"/>
</dbReference>
<evidence type="ECO:0000256" key="7">
    <source>
        <dbReference type="ARBA" id="ARBA00022989"/>
    </source>
</evidence>
<evidence type="ECO:0000256" key="15">
    <source>
        <dbReference type="SAM" id="Phobius"/>
    </source>
</evidence>
<keyword evidence="3" id="KW-0813">Transport</keyword>
<reference evidence="16 17" key="1">
    <citation type="submission" date="2020-06" db="EMBL/GenBank/DDBJ databases">
        <authorList>
            <person name="Li R."/>
            <person name="Bekaert M."/>
        </authorList>
    </citation>
    <scope>NUCLEOTIDE SEQUENCE [LARGE SCALE GENOMIC DNA]</scope>
    <source>
        <strain evidence="17">wild</strain>
    </source>
</reference>
<dbReference type="PANTHER" id="PTHR45897">
    <property type="entry name" value="HIGH-AFFINITY CHOLINE TRANSPORTER 1"/>
    <property type="match status" value="1"/>
</dbReference>
<evidence type="ECO:0000313" key="16">
    <source>
        <dbReference type="EMBL" id="CAC5390888.1"/>
    </source>
</evidence>
<dbReference type="Pfam" id="PF00474">
    <property type="entry name" value="SSF"/>
    <property type="match status" value="1"/>
</dbReference>
<evidence type="ECO:0000256" key="1">
    <source>
        <dbReference type="ARBA" id="ARBA00004141"/>
    </source>
</evidence>
<dbReference type="InterPro" id="IPR038377">
    <property type="entry name" value="Na/Glc_symporter_sf"/>
</dbReference>
<keyword evidence="8" id="KW-0915">Sodium</keyword>
<protein>
    <submittedName>
        <fullName evidence="16">SLC5A7</fullName>
    </submittedName>
</protein>
<evidence type="ECO:0000256" key="8">
    <source>
        <dbReference type="ARBA" id="ARBA00023053"/>
    </source>
</evidence>
<feature type="coiled-coil region" evidence="14">
    <location>
        <begin position="205"/>
        <end position="236"/>
    </location>
</feature>
<dbReference type="InterPro" id="IPR052244">
    <property type="entry name" value="Choline_transporter"/>
</dbReference>
<keyword evidence="10 15" id="KW-0472">Membrane</keyword>
<proteinExistence type="inferred from homology"/>
<dbReference type="Gene3D" id="1.20.1730.10">
    <property type="entry name" value="Sodium/glucose cotransporter"/>
    <property type="match status" value="1"/>
</dbReference>
<keyword evidence="11" id="KW-0325">Glycoprotein</keyword>
<evidence type="ECO:0000256" key="10">
    <source>
        <dbReference type="ARBA" id="ARBA00023136"/>
    </source>
</evidence>
<accession>A0A6J8C3A1</accession>
<evidence type="ECO:0000256" key="4">
    <source>
        <dbReference type="ARBA" id="ARBA00022692"/>
    </source>
</evidence>
<dbReference type="EMBL" id="CACVKT020004646">
    <property type="protein sequence ID" value="CAC5390888.1"/>
    <property type="molecule type" value="Genomic_DNA"/>
</dbReference>
<keyword evidence="4 15" id="KW-0812">Transmembrane</keyword>
<keyword evidence="17" id="KW-1185">Reference proteome</keyword>
<keyword evidence="9" id="KW-0406">Ion transport</keyword>
<keyword evidence="6" id="KW-0530">Neurotransmitter biosynthesis</keyword>
<evidence type="ECO:0000256" key="12">
    <source>
        <dbReference type="ARBA" id="ARBA00023201"/>
    </source>
</evidence>
<keyword evidence="14" id="KW-0175">Coiled coil</keyword>
<gene>
    <name evidence="16" type="ORF">MCOR_25946</name>
</gene>
<feature type="transmembrane region" description="Helical" evidence="15">
    <location>
        <begin position="79"/>
        <end position="100"/>
    </location>
</feature>
<evidence type="ECO:0000256" key="11">
    <source>
        <dbReference type="ARBA" id="ARBA00023180"/>
    </source>
</evidence>
<evidence type="ECO:0000313" key="17">
    <source>
        <dbReference type="Proteomes" id="UP000507470"/>
    </source>
</evidence>
<dbReference type="Proteomes" id="UP000507470">
    <property type="component" value="Unassembled WGS sequence"/>
</dbReference>
<keyword evidence="7 15" id="KW-1133">Transmembrane helix</keyword>
<feature type="transmembrane region" description="Helical" evidence="15">
    <location>
        <begin position="6"/>
        <end position="26"/>
    </location>
</feature>
<keyword evidence="5" id="KW-0769">Symport</keyword>
<dbReference type="AlphaFoldDB" id="A0A6J8C3A1"/>
<feature type="transmembrane region" description="Helical" evidence="15">
    <location>
        <begin position="121"/>
        <end position="146"/>
    </location>
</feature>
<dbReference type="OrthoDB" id="546820at2759"/>
<evidence type="ECO:0000256" key="5">
    <source>
        <dbReference type="ARBA" id="ARBA00022847"/>
    </source>
</evidence>
<comment type="subcellular location">
    <subcellularLocation>
        <location evidence="1">Membrane</location>
        <topology evidence="1">Multi-pass membrane protein</topology>
    </subcellularLocation>
</comment>
<feature type="transmembrane region" description="Helical" evidence="15">
    <location>
        <begin position="47"/>
        <end position="67"/>
    </location>
</feature>
<dbReference type="GO" id="GO:0005307">
    <property type="term" value="F:choline:sodium symporter activity"/>
    <property type="evidence" value="ECO:0007669"/>
    <property type="project" value="TreeGrafter"/>
</dbReference>
<keyword evidence="12" id="KW-0739">Sodium transport</keyword>
<evidence type="ECO:0000256" key="9">
    <source>
        <dbReference type="ARBA" id="ARBA00023065"/>
    </source>
</evidence>
<evidence type="ECO:0000256" key="3">
    <source>
        <dbReference type="ARBA" id="ARBA00022448"/>
    </source>
</evidence>
<dbReference type="GO" id="GO:0005886">
    <property type="term" value="C:plasma membrane"/>
    <property type="evidence" value="ECO:0007669"/>
    <property type="project" value="TreeGrafter"/>
</dbReference>
<evidence type="ECO:0000256" key="2">
    <source>
        <dbReference type="ARBA" id="ARBA00006434"/>
    </source>
</evidence>
<evidence type="ECO:0000256" key="13">
    <source>
        <dbReference type="RuleBase" id="RU362091"/>
    </source>
</evidence>
<evidence type="ECO:0000256" key="14">
    <source>
        <dbReference type="SAM" id="Coils"/>
    </source>
</evidence>
<dbReference type="InterPro" id="IPR001734">
    <property type="entry name" value="Na/solute_symporter"/>
</dbReference>
<dbReference type="PROSITE" id="PS50283">
    <property type="entry name" value="NA_SOLUT_SYMP_3"/>
    <property type="match status" value="1"/>
</dbReference>
<sequence>MAINVVGLVVLLLFYIVILVVGVVAARRKKMSTKVTAMESSIVAGRDLNTVVGIFTVTATTVGGGYINGTAESIATSGLVWTLAPFGIFIGLILGGLLFAKKMRDHNYLTMLDPCQEVYGNALVFMVYLASLCGDVFWTASILSALGGDASEIDSVFSRSVNPTSDNLYNDTIYEHNPVNQVDINSTLQLLIERVNSLENIIKYKDGIEKKLKAKLEELEKVIDDNKRQFELLKAEITPKIVKFESELKT</sequence>
<name>A0A6J8C3A1_MYTCO</name>
<dbReference type="GO" id="GO:0008292">
    <property type="term" value="P:acetylcholine biosynthetic process"/>
    <property type="evidence" value="ECO:0007669"/>
    <property type="project" value="TreeGrafter"/>
</dbReference>
<comment type="similarity">
    <text evidence="2 13">Belongs to the sodium:solute symporter (SSF) (TC 2.A.21) family.</text>
</comment>